<evidence type="ECO:0000256" key="1">
    <source>
        <dbReference type="SAM" id="MobiDB-lite"/>
    </source>
</evidence>
<organism evidence="3 4">
    <name type="scientific">Actinokineospora auranticolor</name>
    <dbReference type="NCBI Taxonomy" id="155976"/>
    <lineage>
        <taxon>Bacteria</taxon>
        <taxon>Bacillati</taxon>
        <taxon>Actinomycetota</taxon>
        <taxon>Actinomycetes</taxon>
        <taxon>Pseudonocardiales</taxon>
        <taxon>Pseudonocardiaceae</taxon>
        <taxon>Actinokineospora</taxon>
    </lineage>
</organism>
<protein>
    <submittedName>
        <fullName evidence="3">Putative superfamily III holin-X</fullName>
    </submittedName>
</protein>
<dbReference type="AlphaFoldDB" id="A0A2S6H061"/>
<name>A0A2S6H061_9PSEU</name>
<evidence type="ECO:0000256" key="2">
    <source>
        <dbReference type="SAM" id="Phobius"/>
    </source>
</evidence>
<evidence type="ECO:0000313" key="4">
    <source>
        <dbReference type="Proteomes" id="UP000239203"/>
    </source>
</evidence>
<evidence type="ECO:0000313" key="3">
    <source>
        <dbReference type="EMBL" id="PPK70863.1"/>
    </source>
</evidence>
<comment type="caution">
    <text evidence="3">The sequence shown here is derived from an EMBL/GenBank/DDBJ whole genome shotgun (WGS) entry which is preliminary data.</text>
</comment>
<feature type="transmembrane region" description="Helical" evidence="2">
    <location>
        <begin position="77"/>
        <end position="100"/>
    </location>
</feature>
<feature type="region of interest" description="Disordered" evidence="1">
    <location>
        <begin position="109"/>
        <end position="131"/>
    </location>
</feature>
<accession>A0A2S6H061</accession>
<gene>
    <name evidence="3" type="ORF">CLV40_10149</name>
</gene>
<keyword evidence="2" id="KW-0812">Transmembrane</keyword>
<sequence length="131" mass="13541">MSEQRELSTGELVSRLSEQVSRLVRDELALAKAELRDKGKQAGLGAALGGVAGVVAWFGVGALVAAAVAGLAVVLPVWASALVVAGTLFLVAALLGVVAANRFGRATPPIPRQAMDSTRRDVETVKESAHR</sequence>
<feature type="compositionally biased region" description="Basic and acidic residues" evidence="1">
    <location>
        <begin position="117"/>
        <end position="131"/>
    </location>
</feature>
<proteinExistence type="predicted"/>
<dbReference type="EMBL" id="PTIX01000001">
    <property type="protein sequence ID" value="PPK70863.1"/>
    <property type="molecule type" value="Genomic_DNA"/>
</dbReference>
<dbReference type="InterPro" id="IPR009937">
    <property type="entry name" value="Phage_holin_3_6"/>
</dbReference>
<reference evidence="3 4" key="1">
    <citation type="submission" date="2018-02" db="EMBL/GenBank/DDBJ databases">
        <title>Genomic Encyclopedia of Archaeal and Bacterial Type Strains, Phase II (KMG-II): from individual species to whole genera.</title>
        <authorList>
            <person name="Goeker M."/>
        </authorList>
    </citation>
    <scope>NUCLEOTIDE SEQUENCE [LARGE SCALE GENOMIC DNA]</scope>
    <source>
        <strain evidence="3 4">YU 961-1</strain>
    </source>
</reference>
<keyword evidence="2" id="KW-1133">Transmembrane helix</keyword>
<dbReference type="RefSeq" id="WP_104475735.1">
    <property type="nucleotide sequence ID" value="NZ_CP154825.1"/>
</dbReference>
<feature type="transmembrane region" description="Helical" evidence="2">
    <location>
        <begin position="42"/>
        <end position="71"/>
    </location>
</feature>
<dbReference type="Proteomes" id="UP000239203">
    <property type="component" value="Unassembled WGS sequence"/>
</dbReference>
<dbReference type="OrthoDB" id="4870234at2"/>
<keyword evidence="4" id="KW-1185">Reference proteome</keyword>
<keyword evidence="2" id="KW-0472">Membrane</keyword>
<dbReference type="Pfam" id="PF07332">
    <property type="entry name" value="Phage_holin_3_6"/>
    <property type="match status" value="1"/>
</dbReference>